<dbReference type="Proteomes" id="UP001482620">
    <property type="component" value="Unassembled WGS sequence"/>
</dbReference>
<organism evidence="1 2">
    <name type="scientific">Ilyodon furcidens</name>
    <name type="common">goldbreast splitfin</name>
    <dbReference type="NCBI Taxonomy" id="33524"/>
    <lineage>
        <taxon>Eukaryota</taxon>
        <taxon>Metazoa</taxon>
        <taxon>Chordata</taxon>
        <taxon>Craniata</taxon>
        <taxon>Vertebrata</taxon>
        <taxon>Euteleostomi</taxon>
        <taxon>Actinopterygii</taxon>
        <taxon>Neopterygii</taxon>
        <taxon>Teleostei</taxon>
        <taxon>Neoteleostei</taxon>
        <taxon>Acanthomorphata</taxon>
        <taxon>Ovalentaria</taxon>
        <taxon>Atherinomorphae</taxon>
        <taxon>Cyprinodontiformes</taxon>
        <taxon>Goodeidae</taxon>
        <taxon>Ilyodon</taxon>
    </lineage>
</organism>
<evidence type="ECO:0000313" key="2">
    <source>
        <dbReference type="Proteomes" id="UP001482620"/>
    </source>
</evidence>
<comment type="caution">
    <text evidence="1">The sequence shown here is derived from an EMBL/GenBank/DDBJ whole genome shotgun (WGS) entry which is preliminary data.</text>
</comment>
<sequence length="71" mass="8115">NRYGESAKLGGVRIWRHPLPTINTLPTLGAASRRLPRTDRCDFWLICRTRRGRCRASGISTTTTLPRRHLT</sequence>
<gene>
    <name evidence="1" type="ORF">ILYODFUR_038285</name>
</gene>
<evidence type="ECO:0000313" key="1">
    <source>
        <dbReference type="EMBL" id="MEQ2227504.1"/>
    </source>
</evidence>
<protein>
    <submittedName>
        <fullName evidence="1">Uncharacterized protein</fullName>
    </submittedName>
</protein>
<reference evidence="1 2" key="1">
    <citation type="submission" date="2021-06" db="EMBL/GenBank/DDBJ databases">
        <authorList>
            <person name="Palmer J.M."/>
        </authorList>
    </citation>
    <scope>NUCLEOTIDE SEQUENCE [LARGE SCALE GENOMIC DNA]</scope>
    <source>
        <strain evidence="2">if_2019</strain>
        <tissue evidence="1">Muscle</tissue>
    </source>
</reference>
<proteinExistence type="predicted"/>
<keyword evidence="2" id="KW-1185">Reference proteome</keyword>
<accession>A0ABV0T4S7</accession>
<name>A0ABV0T4S7_9TELE</name>
<dbReference type="EMBL" id="JAHRIQ010020883">
    <property type="protein sequence ID" value="MEQ2227504.1"/>
    <property type="molecule type" value="Genomic_DNA"/>
</dbReference>
<feature type="non-terminal residue" evidence="1">
    <location>
        <position position="1"/>
    </location>
</feature>